<sequence>MQNVHAMRPEVRADYDAALAVAVGDVAFAVRFERFFTELRDPLFALYGTDPRFADAWERLLRSIAATAASRPDELRALDHEREITPDWLQREQAVGYVTYVDRFAGDLAGVREKLPYLRELGITYLHLMPLLHARPAPNDGGYAVVDYGAVDPSLGTLDDLRALAGDLREAGMALCVDVVLNHTAAEHPWTVSHPDYYRSFPDRERPDAFERTLPDVFPDTAPGSFTWVADRWVWTTFNAYQWDLDYTNPDVFVAMAGAMLDLAAVGIDVLRLDAAPFLWKRVGTNCQNQPEVHELLQAFRAAMRIAAPAVAFKAEAIVAPRDLVPYLGTGRHEGKECDLAYHNVLMVLLWSALASGRVGLMTSTLRAMPPVPPGAGWLTYVRCHDDIGWAITPEDGARVGDDAYLHRRFLADFYAGDFPGTFARGVRFQPDPRTGEARTSGTCASLAGLESAPDDVAVDLAVRRVLLLHAVAFAHGGLPLIYMGDELGLLNDTSYLEDPHKRDDNRWLHRPAMDWEAAGRRHDPATVEGRLWAGLRRLITARRGTRAIHVQGVTEPLWTGNDHVFGLCREQAGEALLVIANFTADPQAVSLDVVRSRGFTLTGEVTEPDGRGVEAYHDFVVLAPYQHLWFHR</sequence>
<dbReference type="InterPro" id="IPR045857">
    <property type="entry name" value="O16G_dom_2"/>
</dbReference>
<proteinExistence type="predicted"/>
<accession>A0A9X3N416</accession>
<dbReference type="PANTHER" id="PTHR10357">
    <property type="entry name" value="ALPHA-AMYLASE FAMILY MEMBER"/>
    <property type="match status" value="1"/>
</dbReference>
<dbReference type="RefSeq" id="WP_270045867.1">
    <property type="nucleotide sequence ID" value="NZ_JAPDOD010000070.1"/>
</dbReference>
<dbReference type="Gene3D" id="3.90.400.10">
    <property type="entry name" value="Oligo-1,6-glucosidase, Domain 2"/>
    <property type="match status" value="1"/>
</dbReference>
<dbReference type="InterPro" id="IPR017853">
    <property type="entry name" value="GH"/>
</dbReference>
<dbReference type="InterPro" id="IPR058789">
    <property type="entry name" value="ApnL_C"/>
</dbReference>
<dbReference type="EMBL" id="JAPDOD010000070">
    <property type="protein sequence ID" value="MDA0166610.1"/>
    <property type="molecule type" value="Genomic_DNA"/>
</dbReference>
<reference evidence="2" key="1">
    <citation type="submission" date="2022-10" db="EMBL/GenBank/DDBJ databases">
        <title>The WGS of Solirubrobacter ginsenosidimutans DSM 21036.</title>
        <authorList>
            <person name="Jiang Z."/>
        </authorList>
    </citation>
    <scope>NUCLEOTIDE SEQUENCE</scope>
    <source>
        <strain evidence="2">DSM 21036</strain>
    </source>
</reference>
<dbReference type="SUPFAM" id="SSF51011">
    <property type="entry name" value="Glycosyl hydrolase domain"/>
    <property type="match status" value="1"/>
</dbReference>
<dbReference type="Gene3D" id="2.60.40.1180">
    <property type="entry name" value="Golgi alpha-mannosidase II"/>
    <property type="match status" value="1"/>
</dbReference>
<dbReference type="Gene3D" id="1.10.1740.10">
    <property type="match status" value="1"/>
</dbReference>
<feature type="domain" description="Glycosyl hydrolase family 13 catalytic" evidence="1">
    <location>
        <begin position="98"/>
        <end position="543"/>
    </location>
</feature>
<name>A0A9X3N416_9ACTN</name>
<keyword evidence="3" id="KW-1185">Reference proteome</keyword>
<dbReference type="GO" id="GO:0016787">
    <property type="term" value="F:hydrolase activity"/>
    <property type="evidence" value="ECO:0007669"/>
    <property type="project" value="UniProtKB-KW"/>
</dbReference>
<dbReference type="GO" id="GO:0047669">
    <property type="term" value="F:amylosucrase activity"/>
    <property type="evidence" value="ECO:0007669"/>
    <property type="project" value="InterPro"/>
</dbReference>
<keyword evidence="2" id="KW-0378">Hydrolase</keyword>
<dbReference type="CDD" id="cd11324">
    <property type="entry name" value="AmyAc_Amylosucrase"/>
    <property type="match status" value="1"/>
</dbReference>
<dbReference type="InterPro" id="IPR044077">
    <property type="entry name" value="Amylosucrase"/>
</dbReference>
<gene>
    <name evidence="2" type="ORF">OM076_40490</name>
</gene>
<evidence type="ECO:0000313" key="2">
    <source>
        <dbReference type="EMBL" id="MDA0166610.1"/>
    </source>
</evidence>
<dbReference type="AlphaFoldDB" id="A0A9X3N416"/>
<comment type="caution">
    <text evidence="2">The sequence shown here is derived from an EMBL/GenBank/DDBJ whole genome shotgun (WGS) entry which is preliminary data.</text>
</comment>
<dbReference type="SUPFAM" id="SSF51445">
    <property type="entry name" value="(Trans)glycosidases"/>
    <property type="match status" value="1"/>
</dbReference>
<dbReference type="GO" id="GO:0005975">
    <property type="term" value="P:carbohydrate metabolic process"/>
    <property type="evidence" value="ECO:0007669"/>
    <property type="project" value="InterPro"/>
</dbReference>
<dbReference type="InterPro" id="IPR006047">
    <property type="entry name" value="GH13_cat_dom"/>
</dbReference>
<dbReference type="InterPro" id="IPR013780">
    <property type="entry name" value="Glyco_hydro_b"/>
</dbReference>
<dbReference type="Gene3D" id="3.20.20.80">
    <property type="entry name" value="Glycosidases"/>
    <property type="match status" value="1"/>
</dbReference>
<dbReference type="Pfam" id="PF00128">
    <property type="entry name" value="Alpha-amylase"/>
    <property type="match status" value="1"/>
</dbReference>
<dbReference type="Pfam" id="PF25839">
    <property type="entry name" value="Apionate_lact_C"/>
    <property type="match status" value="1"/>
</dbReference>
<dbReference type="PANTHER" id="PTHR10357:SF213">
    <property type="entry name" value="ALPHA AMYLASE CATALYTIC REGION"/>
    <property type="match status" value="1"/>
</dbReference>
<dbReference type="Proteomes" id="UP001149140">
    <property type="component" value="Unassembled WGS sequence"/>
</dbReference>
<dbReference type="SMART" id="SM00642">
    <property type="entry name" value="Aamy"/>
    <property type="match status" value="1"/>
</dbReference>
<evidence type="ECO:0000259" key="1">
    <source>
        <dbReference type="SMART" id="SM00642"/>
    </source>
</evidence>
<protein>
    <submittedName>
        <fullName evidence="2">Alpha-amylase family glycosyl hydrolase</fullName>
    </submittedName>
</protein>
<evidence type="ECO:0000313" key="3">
    <source>
        <dbReference type="Proteomes" id="UP001149140"/>
    </source>
</evidence>
<organism evidence="2 3">
    <name type="scientific">Solirubrobacter ginsenosidimutans</name>
    <dbReference type="NCBI Taxonomy" id="490573"/>
    <lineage>
        <taxon>Bacteria</taxon>
        <taxon>Bacillati</taxon>
        <taxon>Actinomycetota</taxon>
        <taxon>Thermoleophilia</taxon>
        <taxon>Solirubrobacterales</taxon>
        <taxon>Solirubrobacteraceae</taxon>
        <taxon>Solirubrobacter</taxon>
    </lineage>
</organism>